<dbReference type="Proteomes" id="UP001595897">
    <property type="component" value="Unassembled WGS sequence"/>
</dbReference>
<feature type="signal peptide" evidence="1">
    <location>
        <begin position="1"/>
        <end position="21"/>
    </location>
</feature>
<gene>
    <name evidence="2" type="ORF">ACFO4O_06375</name>
</gene>
<feature type="chain" id="PRO_5046399223" evidence="1">
    <location>
        <begin position="22"/>
        <end position="284"/>
    </location>
</feature>
<name>A0ABV9LUS7_9ALTE</name>
<evidence type="ECO:0000313" key="2">
    <source>
        <dbReference type="EMBL" id="MFC4699779.1"/>
    </source>
</evidence>
<sequence length="284" mass="32547">MAKLLTILLLSISLAVSFANAAVWVITYPQSTLDNDLRYEYPLELLRLALDKTGVRYELKPSASGMRQARSVKRLEENLEINVLWSMTDVMREEQLLPIRIPIAKGLIGWRMFLAPKNSAFLTANIDNLSDLLKYEPVQGISWPDTKILQANGFNVVTARDYIEAEQMITSRLADFFPRSVIEIEREIETNPNSQLILRNGLALKYPTAMYFFVNKRNVTLAKLIETGLERAIADGSFDALFYEHFGETIELLNLENVKYFELANPLLPRLTPTSKRELWYLPQ</sequence>
<dbReference type="EMBL" id="JBHSGU010000002">
    <property type="protein sequence ID" value="MFC4699779.1"/>
    <property type="molecule type" value="Genomic_DNA"/>
</dbReference>
<dbReference type="SUPFAM" id="SSF53850">
    <property type="entry name" value="Periplasmic binding protein-like II"/>
    <property type="match status" value="1"/>
</dbReference>
<organism evidence="2 3">
    <name type="scientific">Glaciecola siphonariae</name>
    <dbReference type="NCBI Taxonomy" id="521012"/>
    <lineage>
        <taxon>Bacteria</taxon>
        <taxon>Pseudomonadati</taxon>
        <taxon>Pseudomonadota</taxon>
        <taxon>Gammaproteobacteria</taxon>
        <taxon>Alteromonadales</taxon>
        <taxon>Alteromonadaceae</taxon>
        <taxon>Glaciecola</taxon>
    </lineage>
</organism>
<protein>
    <submittedName>
        <fullName evidence="2">Amino acid ABC transporter substrate-binding protein</fullName>
    </submittedName>
</protein>
<comment type="caution">
    <text evidence="2">The sequence shown here is derived from an EMBL/GenBank/DDBJ whole genome shotgun (WGS) entry which is preliminary data.</text>
</comment>
<keyword evidence="1" id="KW-0732">Signal</keyword>
<proteinExistence type="predicted"/>
<evidence type="ECO:0000313" key="3">
    <source>
        <dbReference type="Proteomes" id="UP001595897"/>
    </source>
</evidence>
<keyword evidence="3" id="KW-1185">Reference proteome</keyword>
<accession>A0ABV9LUS7</accession>
<evidence type="ECO:0000256" key="1">
    <source>
        <dbReference type="SAM" id="SignalP"/>
    </source>
</evidence>
<reference evidence="3" key="1">
    <citation type="journal article" date="2019" name="Int. J. Syst. Evol. Microbiol.">
        <title>The Global Catalogue of Microorganisms (GCM) 10K type strain sequencing project: providing services to taxonomists for standard genome sequencing and annotation.</title>
        <authorList>
            <consortium name="The Broad Institute Genomics Platform"/>
            <consortium name="The Broad Institute Genome Sequencing Center for Infectious Disease"/>
            <person name="Wu L."/>
            <person name="Ma J."/>
        </authorList>
    </citation>
    <scope>NUCLEOTIDE SEQUENCE [LARGE SCALE GENOMIC DNA]</scope>
    <source>
        <strain evidence="3">KACC 12507</strain>
    </source>
</reference>
<dbReference type="RefSeq" id="WP_382406625.1">
    <property type="nucleotide sequence ID" value="NZ_JBHSGU010000002.1"/>
</dbReference>